<gene>
    <name evidence="1" type="ORF">PACLA_8A003493</name>
</gene>
<sequence>MDGAAIFSNLGLDPLAPGNGDGDFHREAEVNQKQENRSSINNADGKTLTVVFHAILSKKFELGDRIIVIRGDEPVFAGGWDGRGVPVIQEGHFDKQLLLRGEIKIPLRLASRRCGYKYVLLDKRNEATHEELVEFKSRGGILDRCLVIGEEYVAEKSKLTE</sequence>
<evidence type="ECO:0000313" key="2">
    <source>
        <dbReference type="Proteomes" id="UP001152795"/>
    </source>
</evidence>
<dbReference type="EMBL" id="CACRXK020005668">
    <property type="protein sequence ID" value="CAB4006991.1"/>
    <property type="molecule type" value="Genomic_DNA"/>
</dbReference>
<dbReference type="Proteomes" id="UP001152795">
    <property type="component" value="Unassembled WGS sequence"/>
</dbReference>
<keyword evidence="2" id="KW-1185">Reference proteome</keyword>
<dbReference type="OrthoDB" id="10638250at2759"/>
<dbReference type="AlphaFoldDB" id="A0A6S7IMA1"/>
<organism evidence="1 2">
    <name type="scientific">Paramuricea clavata</name>
    <name type="common">Red gorgonian</name>
    <name type="synonym">Violescent sea-whip</name>
    <dbReference type="NCBI Taxonomy" id="317549"/>
    <lineage>
        <taxon>Eukaryota</taxon>
        <taxon>Metazoa</taxon>
        <taxon>Cnidaria</taxon>
        <taxon>Anthozoa</taxon>
        <taxon>Octocorallia</taxon>
        <taxon>Malacalcyonacea</taxon>
        <taxon>Plexauridae</taxon>
        <taxon>Paramuricea</taxon>
    </lineage>
</organism>
<protein>
    <submittedName>
        <fullName evidence="1">Uncharacterized protein</fullName>
    </submittedName>
</protein>
<reference evidence="1" key="1">
    <citation type="submission" date="2020-04" db="EMBL/GenBank/DDBJ databases">
        <authorList>
            <person name="Alioto T."/>
            <person name="Alioto T."/>
            <person name="Gomez Garrido J."/>
        </authorList>
    </citation>
    <scope>NUCLEOTIDE SEQUENCE</scope>
    <source>
        <strain evidence="1">A484AB</strain>
    </source>
</reference>
<comment type="caution">
    <text evidence="1">The sequence shown here is derived from an EMBL/GenBank/DDBJ whole genome shotgun (WGS) entry which is preliminary data.</text>
</comment>
<evidence type="ECO:0000313" key="1">
    <source>
        <dbReference type="EMBL" id="CAB4006991.1"/>
    </source>
</evidence>
<accession>A0A6S7IMA1</accession>
<name>A0A6S7IMA1_PARCT</name>
<proteinExistence type="predicted"/>